<accession>A0A2M6W9M6</accession>
<protein>
    <submittedName>
        <fullName evidence="1">Uncharacterized protein</fullName>
    </submittedName>
</protein>
<evidence type="ECO:0000313" key="2">
    <source>
        <dbReference type="Proteomes" id="UP000231464"/>
    </source>
</evidence>
<evidence type="ECO:0000313" key="1">
    <source>
        <dbReference type="EMBL" id="PIT89500.1"/>
    </source>
</evidence>
<proteinExistence type="predicted"/>
<sequence>MIARLWKTFQNFIFKFQKQKLVNKFYKNFIDCVLGFEINFSPHARRMCLEKTKDFLYGKKESKKESC</sequence>
<gene>
    <name evidence="1" type="ORF">COU23_03595</name>
</gene>
<name>A0A2M6W9M6_9BACT</name>
<reference evidence="2" key="1">
    <citation type="submission" date="2017-09" db="EMBL/GenBank/DDBJ databases">
        <title>Depth-based differentiation of microbial function through sediment-hosted aquifers and enrichment of novel symbionts in the deep terrestrial subsurface.</title>
        <authorList>
            <person name="Probst A.J."/>
            <person name="Ladd B."/>
            <person name="Jarett J.K."/>
            <person name="Geller-Mcgrath D.E."/>
            <person name="Sieber C.M.K."/>
            <person name="Emerson J.B."/>
            <person name="Anantharaman K."/>
            <person name="Thomas B.C."/>
            <person name="Malmstrom R."/>
            <person name="Stieglmeier M."/>
            <person name="Klingl A."/>
            <person name="Woyke T."/>
            <person name="Ryan C.M."/>
            <person name="Banfield J.F."/>
        </authorList>
    </citation>
    <scope>NUCLEOTIDE SEQUENCE [LARGE SCALE GENOMIC DNA]</scope>
</reference>
<dbReference type="EMBL" id="PFBP01000059">
    <property type="protein sequence ID" value="PIT89500.1"/>
    <property type="molecule type" value="Genomic_DNA"/>
</dbReference>
<organism evidence="1 2">
    <name type="scientific">Candidatus Kuenenbacteria bacterium CG10_big_fil_rev_8_21_14_0_10_36_11</name>
    <dbReference type="NCBI Taxonomy" id="1974618"/>
    <lineage>
        <taxon>Bacteria</taxon>
        <taxon>Candidatus Kueneniibacteriota</taxon>
    </lineage>
</organism>
<dbReference type="Proteomes" id="UP000231464">
    <property type="component" value="Unassembled WGS sequence"/>
</dbReference>
<dbReference type="AlphaFoldDB" id="A0A2M6W9M6"/>
<comment type="caution">
    <text evidence="1">The sequence shown here is derived from an EMBL/GenBank/DDBJ whole genome shotgun (WGS) entry which is preliminary data.</text>
</comment>